<comment type="caution">
    <text evidence="1">The sequence shown here is derived from an EMBL/GenBank/DDBJ whole genome shotgun (WGS) entry which is preliminary data.</text>
</comment>
<organism evidence="1 2">
    <name type="scientific">Sphingobacterium bambusae</name>
    <dbReference type="NCBI Taxonomy" id="662858"/>
    <lineage>
        <taxon>Bacteria</taxon>
        <taxon>Pseudomonadati</taxon>
        <taxon>Bacteroidota</taxon>
        <taxon>Sphingobacteriia</taxon>
        <taxon>Sphingobacteriales</taxon>
        <taxon>Sphingobacteriaceae</taxon>
        <taxon>Sphingobacterium</taxon>
    </lineage>
</organism>
<dbReference type="Proteomes" id="UP001597525">
    <property type="component" value="Unassembled WGS sequence"/>
</dbReference>
<dbReference type="EMBL" id="JBHUPB010000009">
    <property type="protein sequence ID" value="MFD2968545.1"/>
    <property type="molecule type" value="Genomic_DNA"/>
</dbReference>
<proteinExistence type="predicted"/>
<dbReference type="InterPro" id="IPR025683">
    <property type="entry name" value="Protein_beta"/>
</dbReference>
<evidence type="ECO:0000313" key="1">
    <source>
        <dbReference type="EMBL" id="MFD2968545.1"/>
    </source>
</evidence>
<dbReference type="Pfam" id="PF14350">
    <property type="entry name" value="Beta_protein"/>
    <property type="match status" value="1"/>
</dbReference>
<accession>A0ABW6BLG9</accession>
<evidence type="ECO:0008006" key="3">
    <source>
        <dbReference type="Google" id="ProtNLM"/>
    </source>
</evidence>
<keyword evidence="2" id="KW-1185">Reference proteome</keyword>
<dbReference type="RefSeq" id="WP_320185210.1">
    <property type="nucleotide sequence ID" value="NZ_CP138332.1"/>
</dbReference>
<sequence length="338" mass="38430">MKKYYPILLSKSGELVALKNIFDEVKGGVSPIIQVLPGTDSKVLDFARDHWSEKNYELLIDFSLFKPFDEEKIANLIDGLLLIGVNAIPVISIDSDPRYLTMINKLKSTFMIDRVAIRLISNNGDFLKINENIESLLTDVWLERPEVLLILDFGLINKGNTDYFTTIATKIIPSLHAVEDFSSIIISSGSFPENLTNFLPSPNFYLIERYEWTFWKNLKSTSEYSHLISYSDYGTKNPVYVDANFAGTCSVKYTLEESYLIYRGEKSNNHPNGHGQFIDFANSLILSPEYSGETFSWGDGRVMEIAREKGKKDPKPGSLESWVQISQNHHISLIHHLL</sequence>
<evidence type="ECO:0000313" key="2">
    <source>
        <dbReference type="Proteomes" id="UP001597525"/>
    </source>
</evidence>
<protein>
    <recommendedName>
        <fullName evidence="3">Beta protein</fullName>
    </recommendedName>
</protein>
<gene>
    <name evidence="1" type="ORF">ACFS7Y_14190</name>
</gene>
<reference evidence="2" key="1">
    <citation type="journal article" date="2019" name="Int. J. Syst. Evol. Microbiol.">
        <title>The Global Catalogue of Microorganisms (GCM) 10K type strain sequencing project: providing services to taxonomists for standard genome sequencing and annotation.</title>
        <authorList>
            <consortium name="The Broad Institute Genomics Platform"/>
            <consortium name="The Broad Institute Genome Sequencing Center for Infectious Disease"/>
            <person name="Wu L."/>
            <person name="Ma J."/>
        </authorList>
    </citation>
    <scope>NUCLEOTIDE SEQUENCE [LARGE SCALE GENOMIC DNA]</scope>
    <source>
        <strain evidence="2">KCTC 22814</strain>
    </source>
</reference>
<name>A0ABW6BLG9_9SPHI</name>